<keyword evidence="1 2" id="KW-0732">Signal</keyword>
<dbReference type="EMBL" id="QSTW01000012">
    <property type="protein sequence ID" value="RGM90577.1"/>
    <property type="molecule type" value="Genomic_DNA"/>
</dbReference>
<dbReference type="SUPFAM" id="SSF56925">
    <property type="entry name" value="OMPA-like"/>
    <property type="match status" value="1"/>
</dbReference>
<comment type="caution">
    <text evidence="4">The sequence shown here is derived from an EMBL/GenBank/DDBJ whole genome shotgun (WGS) entry which is preliminary data.</text>
</comment>
<evidence type="ECO:0000313" key="4">
    <source>
        <dbReference type="EMBL" id="RGM90577.1"/>
    </source>
</evidence>
<sequence length="197" mass="21337">MKKLLSTLMVIACLALAIPAQAQIKFGVKAGLNVSKLHLSENIVSKDNRAGFFVGPTAEFTLPLLGLGIDGSVLYNQFGVDSEKGTSTKKSIEIPINLRWTVGFSSLVGAYVAVGPQFGFNIGDRWFSSIDNVCEFKKNTTSFNVGAGLKLLGHLQVGANYNFALKDNGKIHDDDIEDLATIGFKQNTWQVSVAYLF</sequence>
<evidence type="ECO:0000256" key="1">
    <source>
        <dbReference type="ARBA" id="ARBA00022729"/>
    </source>
</evidence>
<feature type="domain" description="Outer membrane protein beta-barrel" evidence="3">
    <location>
        <begin position="10"/>
        <end position="197"/>
    </location>
</feature>
<accession>A0A3E4Z7B5</accession>
<evidence type="ECO:0000259" key="3">
    <source>
        <dbReference type="Pfam" id="PF13505"/>
    </source>
</evidence>
<dbReference type="InterPro" id="IPR027385">
    <property type="entry name" value="Beta-barrel_OMP"/>
</dbReference>
<dbReference type="AlphaFoldDB" id="A0A3E4Z7B5"/>
<proteinExistence type="predicted"/>
<evidence type="ECO:0000313" key="5">
    <source>
        <dbReference type="Proteomes" id="UP000260814"/>
    </source>
</evidence>
<feature type="chain" id="PRO_5017659410" evidence="2">
    <location>
        <begin position="23"/>
        <end position="197"/>
    </location>
</feature>
<gene>
    <name evidence="4" type="ORF">DXB87_09680</name>
</gene>
<dbReference type="Proteomes" id="UP000260814">
    <property type="component" value="Unassembled WGS sequence"/>
</dbReference>
<organism evidence="4 5">
    <name type="scientific">Phocaeicola plebeius</name>
    <dbReference type="NCBI Taxonomy" id="310297"/>
    <lineage>
        <taxon>Bacteria</taxon>
        <taxon>Pseudomonadati</taxon>
        <taxon>Bacteroidota</taxon>
        <taxon>Bacteroidia</taxon>
        <taxon>Bacteroidales</taxon>
        <taxon>Bacteroidaceae</taxon>
        <taxon>Phocaeicola</taxon>
    </lineage>
</organism>
<dbReference type="InterPro" id="IPR011250">
    <property type="entry name" value="OMP/PagP_B-barrel"/>
</dbReference>
<protein>
    <submittedName>
        <fullName evidence="4">Porin family protein</fullName>
    </submittedName>
</protein>
<evidence type="ECO:0000256" key="2">
    <source>
        <dbReference type="SAM" id="SignalP"/>
    </source>
</evidence>
<dbReference type="Pfam" id="PF13505">
    <property type="entry name" value="OMP_b-brl"/>
    <property type="match status" value="1"/>
</dbReference>
<feature type="signal peptide" evidence="2">
    <location>
        <begin position="1"/>
        <end position="22"/>
    </location>
</feature>
<name>A0A3E4Z7B5_9BACT</name>
<dbReference type="RefSeq" id="WP_117702010.1">
    <property type="nucleotide sequence ID" value="NZ_CAUWCJ010000024.1"/>
</dbReference>
<reference evidence="4 5" key="1">
    <citation type="submission" date="2018-08" db="EMBL/GenBank/DDBJ databases">
        <title>A genome reference for cultivated species of the human gut microbiota.</title>
        <authorList>
            <person name="Zou Y."/>
            <person name="Xue W."/>
            <person name="Luo G."/>
        </authorList>
    </citation>
    <scope>NUCLEOTIDE SEQUENCE [LARGE SCALE GENOMIC DNA]</scope>
    <source>
        <strain evidence="4 5">OM06-2</strain>
    </source>
</reference>